<protein>
    <submittedName>
        <fullName evidence="1">Uncharacterized protein</fullName>
    </submittedName>
</protein>
<organism evidence="1 2">
    <name type="scientific">Mesoplasma syrphidae</name>
    <dbReference type="NCBI Taxonomy" id="225999"/>
    <lineage>
        <taxon>Bacteria</taxon>
        <taxon>Bacillati</taxon>
        <taxon>Mycoplasmatota</taxon>
        <taxon>Mollicutes</taxon>
        <taxon>Entomoplasmatales</taxon>
        <taxon>Entomoplasmataceae</taxon>
        <taxon>Mesoplasma</taxon>
    </lineage>
</organism>
<accession>A0A2K9CD72</accession>
<gene>
    <name evidence="1" type="ORF">CXP39_02205</name>
</gene>
<dbReference type="Proteomes" id="UP000233419">
    <property type="component" value="Chromosome"/>
</dbReference>
<name>A0A2K9CD72_9MOLU</name>
<evidence type="ECO:0000313" key="2">
    <source>
        <dbReference type="Proteomes" id="UP000233419"/>
    </source>
</evidence>
<proteinExistence type="predicted"/>
<dbReference type="AlphaFoldDB" id="A0A2K9CD72"/>
<reference evidence="1 2" key="1">
    <citation type="submission" date="2017-12" db="EMBL/GenBank/DDBJ databases">
        <title>Mesoplasma syrphidae YJS, Complete Genome.</title>
        <authorList>
            <person name="Knight T.F."/>
            <person name="Citino T."/>
            <person name="Rubinstein R."/>
            <person name="Neuschaefer Z."/>
        </authorList>
    </citation>
    <scope>NUCLEOTIDE SEQUENCE [LARGE SCALE GENOMIC DNA]</scope>
    <source>
        <strain evidence="1 2">YJS</strain>
    </source>
</reference>
<sequence>MIEIFKLKELKSNDLKQLAHVTPWWEKNINQILKKNKRWIEKFGINSNDFIPFEKIEQATYSKLFAASNNYLNFFKPKLKQFINDERLFKKFDQMLTDYMTLNGFCWGIQTVIDYYLFLETNDVENKRKCAIKLGNQVINKKYLRFKNEIYKTIIEHDVLDEIFSNEVHLDSQLFESKVIILTLAKFSAKLLKAKKISKEVHLRVTYLCYLQLGFNQAYNWLYYDLINRLY</sequence>
<dbReference type="RefSeq" id="WP_027048047.1">
    <property type="nucleotide sequence ID" value="NZ_CP025257.1"/>
</dbReference>
<dbReference type="OrthoDB" id="391832at2"/>
<dbReference type="KEGG" id="msyr:CXP39_02205"/>
<evidence type="ECO:0000313" key="1">
    <source>
        <dbReference type="EMBL" id="AUF83604.1"/>
    </source>
</evidence>
<dbReference type="EMBL" id="CP025257">
    <property type="protein sequence ID" value="AUF83604.1"/>
    <property type="molecule type" value="Genomic_DNA"/>
</dbReference>
<keyword evidence="2" id="KW-1185">Reference proteome</keyword>